<accession>A0ABS1BQV4</accession>
<dbReference type="RefSeq" id="WP_200521712.1">
    <property type="nucleotide sequence ID" value="NZ_JAEHNZ010000001.1"/>
</dbReference>
<reference evidence="1 2" key="1">
    <citation type="journal article" date="2021" name="Pathogens">
        <title>Isolation and Characterization of Kingella bonacorsii sp. nov., A Novel Kingella Species Detected in a Stable Periodontitis Subject.</title>
        <authorList>
            <person name="Antezack A."/>
            <person name="Boxberger M."/>
            <person name="Rolland C."/>
            <person name="Monnet-Corti V."/>
            <person name="La Scola B."/>
        </authorList>
    </citation>
    <scope>NUCLEOTIDE SEQUENCE [LARGE SCALE GENOMIC DNA]</scope>
    <source>
        <strain evidence="1 2">Marseille-Q4569</strain>
    </source>
</reference>
<comment type="caution">
    <text evidence="1">The sequence shown here is derived from an EMBL/GenBank/DDBJ whole genome shotgun (WGS) entry which is preliminary data.</text>
</comment>
<gene>
    <name evidence="1" type="ORF">JDW22_03430</name>
</gene>
<sequence>MSNDIPNAATLLEFANLQVAAEALYVLDKDKIKDIPLGSTNHIKGEIKPELLQFGNNRTSKFTATQAEEFAQKWEIVSHIANTGTGFSGTPSRQLKILRDWCRT</sequence>
<evidence type="ECO:0000313" key="1">
    <source>
        <dbReference type="EMBL" id="MBK0395660.1"/>
    </source>
</evidence>
<protein>
    <submittedName>
        <fullName evidence="1">Uncharacterized protein</fullName>
    </submittedName>
</protein>
<keyword evidence="2" id="KW-1185">Reference proteome</keyword>
<proteinExistence type="predicted"/>
<organism evidence="1 2">
    <name type="scientific">Kingella bonacorsii</name>
    <dbReference type="NCBI Taxonomy" id="2796361"/>
    <lineage>
        <taxon>Bacteria</taxon>
        <taxon>Pseudomonadati</taxon>
        <taxon>Pseudomonadota</taxon>
        <taxon>Betaproteobacteria</taxon>
        <taxon>Neisseriales</taxon>
        <taxon>Neisseriaceae</taxon>
        <taxon>Kingella</taxon>
    </lineage>
</organism>
<dbReference type="Proteomes" id="UP000614058">
    <property type="component" value="Unassembled WGS sequence"/>
</dbReference>
<dbReference type="EMBL" id="JAEHNZ010000001">
    <property type="protein sequence ID" value="MBK0395660.1"/>
    <property type="molecule type" value="Genomic_DNA"/>
</dbReference>
<name>A0ABS1BQV4_9NEIS</name>
<evidence type="ECO:0000313" key="2">
    <source>
        <dbReference type="Proteomes" id="UP000614058"/>
    </source>
</evidence>